<dbReference type="GO" id="GO:0009696">
    <property type="term" value="P:salicylic acid metabolic process"/>
    <property type="evidence" value="ECO:0007669"/>
    <property type="project" value="TreeGrafter"/>
</dbReference>
<dbReference type="SUPFAM" id="SSF53474">
    <property type="entry name" value="alpha/beta-Hydrolases"/>
    <property type="match status" value="1"/>
</dbReference>
<dbReference type="GO" id="GO:0009694">
    <property type="term" value="P:jasmonic acid metabolic process"/>
    <property type="evidence" value="ECO:0007669"/>
    <property type="project" value="TreeGrafter"/>
</dbReference>
<dbReference type="GO" id="GO:0080031">
    <property type="term" value="F:methyl salicylate esterase activity"/>
    <property type="evidence" value="ECO:0007669"/>
    <property type="project" value="TreeGrafter"/>
</dbReference>
<comment type="caution">
    <text evidence="2">The sequence shown here is derived from an EMBL/GenBank/DDBJ whole genome shotgun (WGS) entry which is preliminary data.</text>
</comment>
<dbReference type="FunFam" id="3.40.50.1820:FF:000051">
    <property type="entry name" value="(S)-hydroxynitrile lyase"/>
    <property type="match status" value="1"/>
</dbReference>
<dbReference type="GO" id="GO:0080030">
    <property type="term" value="F:methyl indole-3-acetate esterase activity"/>
    <property type="evidence" value="ECO:0007669"/>
    <property type="project" value="TreeGrafter"/>
</dbReference>
<evidence type="ECO:0000313" key="2">
    <source>
        <dbReference type="EMBL" id="KAF7135379.1"/>
    </source>
</evidence>
<organism evidence="2 3">
    <name type="scientific">Rhododendron simsii</name>
    <name type="common">Sims's rhododendron</name>
    <dbReference type="NCBI Taxonomy" id="118357"/>
    <lineage>
        <taxon>Eukaryota</taxon>
        <taxon>Viridiplantae</taxon>
        <taxon>Streptophyta</taxon>
        <taxon>Embryophyta</taxon>
        <taxon>Tracheophyta</taxon>
        <taxon>Spermatophyta</taxon>
        <taxon>Magnoliopsida</taxon>
        <taxon>eudicotyledons</taxon>
        <taxon>Gunneridae</taxon>
        <taxon>Pentapetalae</taxon>
        <taxon>asterids</taxon>
        <taxon>Ericales</taxon>
        <taxon>Ericaceae</taxon>
        <taxon>Ericoideae</taxon>
        <taxon>Rhodoreae</taxon>
        <taxon>Rhododendron</taxon>
    </lineage>
</organism>
<dbReference type="InterPro" id="IPR000073">
    <property type="entry name" value="AB_hydrolase_1"/>
</dbReference>
<proteinExistence type="predicted"/>
<dbReference type="Gene3D" id="3.40.50.1820">
    <property type="entry name" value="alpha/beta hydrolase"/>
    <property type="match status" value="1"/>
</dbReference>
<feature type="domain" description="AB hydrolase-1" evidence="1">
    <location>
        <begin position="11"/>
        <end position="252"/>
    </location>
</feature>
<protein>
    <recommendedName>
        <fullName evidence="1">AB hydrolase-1 domain-containing protein</fullName>
    </recommendedName>
</protein>
<evidence type="ECO:0000259" key="1">
    <source>
        <dbReference type="Pfam" id="PF12697"/>
    </source>
</evidence>
<reference evidence="2" key="1">
    <citation type="submission" date="2019-11" db="EMBL/GenBank/DDBJ databases">
        <authorList>
            <person name="Liu Y."/>
            <person name="Hou J."/>
            <person name="Li T.-Q."/>
            <person name="Guan C.-H."/>
            <person name="Wu X."/>
            <person name="Wu H.-Z."/>
            <person name="Ling F."/>
            <person name="Zhang R."/>
            <person name="Shi X.-G."/>
            <person name="Ren J.-P."/>
            <person name="Chen E.-F."/>
            <person name="Sun J.-M."/>
        </authorList>
    </citation>
    <scope>NUCLEOTIDE SEQUENCE</scope>
    <source>
        <strain evidence="2">Adult_tree_wgs_1</strain>
        <tissue evidence="2">Leaves</tissue>
    </source>
</reference>
<sequence>MPCRSESERHFVLVHGGCHGAWCWYRVGTLLKSAGHRVTALDMAGSGVHPKQLSEIRSMADYYQPLMEFMESVPANERVVLVGHSAGGISISVAMERFPEKVSLAVFVTAFMHGPTLTLPTVMAKCFEGMESWMDCRNGFDKGLDKLPTSLHFGPKYLESMMYEQSPPEDLSLATVLMRPYPIFHDYEEMAKDTALTEKNHGSVRRVYIVIEEDSGLKECFQRWMIENNPPNEVKVISCADHMVMFSKPVELSSCLQALAED</sequence>
<dbReference type="AlphaFoldDB" id="A0A834GHQ5"/>
<name>A0A834GHQ5_RHOSS</name>
<evidence type="ECO:0000313" key="3">
    <source>
        <dbReference type="Proteomes" id="UP000626092"/>
    </source>
</evidence>
<keyword evidence="3" id="KW-1185">Reference proteome</keyword>
<dbReference type="GO" id="GO:0080032">
    <property type="term" value="F:methyl jasmonate esterase activity"/>
    <property type="evidence" value="ECO:0007669"/>
    <property type="project" value="TreeGrafter"/>
</dbReference>
<dbReference type="EMBL" id="WJXA01000008">
    <property type="protein sequence ID" value="KAF7135379.1"/>
    <property type="molecule type" value="Genomic_DNA"/>
</dbReference>
<accession>A0A834GHQ5</accession>
<dbReference type="Pfam" id="PF12697">
    <property type="entry name" value="Abhydrolase_6"/>
    <property type="match status" value="1"/>
</dbReference>
<dbReference type="Proteomes" id="UP000626092">
    <property type="component" value="Unassembled WGS sequence"/>
</dbReference>
<dbReference type="InterPro" id="IPR045889">
    <property type="entry name" value="MES/HNL"/>
</dbReference>
<gene>
    <name evidence="2" type="ORF">RHSIM_Rhsim08G0106200</name>
</gene>
<dbReference type="PANTHER" id="PTHR10992:SF1066">
    <property type="entry name" value="METHYL JASMONATE ESTERASE 1"/>
    <property type="match status" value="1"/>
</dbReference>
<dbReference type="InterPro" id="IPR029058">
    <property type="entry name" value="AB_hydrolase_fold"/>
</dbReference>
<dbReference type="OrthoDB" id="408373at2759"/>
<dbReference type="PANTHER" id="PTHR10992">
    <property type="entry name" value="METHYLESTERASE FAMILY MEMBER"/>
    <property type="match status" value="1"/>
</dbReference>